<evidence type="ECO:0000313" key="2">
    <source>
        <dbReference type="EMBL" id="KAG1766903.1"/>
    </source>
</evidence>
<dbReference type="Pfam" id="PF07714">
    <property type="entry name" value="PK_Tyr_Ser-Thr"/>
    <property type="match status" value="1"/>
</dbReference>
<keyword evidence="2" id="KW-0808">Transferase</keyword>
<accession>A0A9P7CWY7</accession>
<feature type="non-terminal residue" evidence="2">
    <location>
        <position position="281"/>
    </location>
</feature>
<evidence type="ECO:0000259" key="1">
    <source>
        <dbReference type="PROSITE" id="PS50011"/>
    </source>
</evidence>
<dbReference type="InterPro" id="IPR051681">
    <property type="entry name" value="Ser/Thr_Kinases-Pseudokinases"/>
</dbReference>
<dbReference type="InterPro" id="IPR011009">
    <property type="entry name" value="Kinase-like_dom_sf"/>
</dbReference>
<dbReference type="InterPro" id="IPR001245">
    <property type="entry name" value="Ser-Thr/Tyr_kinase_cat_dom"/>
</dbReference>
<dbReference type="AlphaFoldDB" id="A0A9P7CWY7"/>
<dbReference type="PIRSF" id="PIRSF000654">
    <property type="entry name" value="Integrin-linked_kinase"/>
    <property type="match status" value="1"/>
</dbReference>
<dbReference type="InterPro" id="IPR000719">
    <property type="entry name" value="Prot_kinase_dom"/>
</dbReference>
<dbReference type="PROSITE" id="PS50011">
    <property type="entry name" value="PROTEIN_KINASE_DOM"/>
    <property type="match status" value="1"/>
</dbReference>
<comment type="caution">
    <text evidence="2">The sequence shown here is derived from an EMBL/GenBank/DDBJ whole genome shotgun (WGS) entry which is preliminary data.</text>
</comment>
<dbReference type="GO" id="GO:0004674">
    <property type="term" value="F:protein serine/threonine kinase activity"/>
    <property type="evidence" value="ECO:0007669"/>
    <property type="project" value="TreeGrafter"/>
</dbReference>
<reference evidence="2" key="1">
    <citation type="journal article" date="2020" name="New Phytol.">
        <title>Comparative genomics reveals dynamic genome evolution in host specialist ectomycorrhizal fungi.</title>
        <authorList>
            <person name="Lofgren L.A."/>
            <person name="Nguyen N.H."/>
            <person name="Vilgalys R."/>
            <person name="Ruytinx J."/>
            <person name="Liao H.L."/>
            <person name="Branco S."/>
            <person name="Kuo A."/>
            <person name="LaButti K."/>
            <person name="Lipzen A."/>
            <person name="Andreopoulos W."/>
            <person name="Pangilinan J."/>
            <person name="Riley R."/>
            <person name="Hundley H."/>
            <person name="Na H."/>
            <person name="Barry K."/>
            <person name="Grigoriev I.V."/>
            <person name="Stajich J.E."/>
            <person name="Kennedy P.G."/>
        </authorList>
    </citation>
    <scope>NUCLEOTIDE SEQUENCE</scope>
    <source>
        <strain evidence="2">DOB743</strain>
    </source>
</reference>
<dbReference type="Gene3D" id="1.10.510.10">
    <property type="entry name" value="Transferase(Phosphotransferase) domain 1"/>
    <property type="match status" value="1"/>
</dbReference>
<protein>
    <submittedName>
        <fullName evidence="2">Kinase-like domain-containing protein</fullName>
    </submittedName>
</protein>
<dbReference type="EMBL" id="JABBWD010000091">
    <property type="protein sequence ID" value="KAG1766903.1"/>
    <property type="molecule type" value="Genomic_DNA"/>
</dbReference>
<dbReference type="GO" id="GO:0005524">
    <property type="term" value="F:ATP binding"/>
    <property type="evidence" value="ECO:0007669"/>
    <property type="project" value="InterPro"/>
</dbReference>
<organism evidence="2 3">
    <name type="scientific">Suillus placidus</name>
    <dbReference type="NCBI Taxonomy" id="48579"/>
    <lineage>
        <taxon>Eukaryota</taxon>
        <taxon>Fungi</taxon>
        <taxon>Dikarya</taxon>
        <taxon>Basidiomycota</taxon>
        <taxon>Agaricomycotina</taxon>
        <taxon>Agaricomycetes</taxon>
        <taxon>Agaricomycetidae</taxon>
        <taxon>Boletales</taxon>
        <taxon>Suillineae</taxon>
        <taxon>Suillaceae</taxon>
        <taxon>Suillus</taxon>
    </lineage>
</organism>
<dbReference type="PRINTS" id="PR00109">
    <property type="entry name" value="TYRKINASE"/>
</dbReference>
<dbReference type="PANTHER" id="PTHR44329">
    <property type="entry name" value="SERINE/THREONINE-PROTEIN KINASE TNNI3K-RELATED"/>
    <property type="match status" value="1"/>
</dbReference>
<evidence type="ECO:0000313" key="3">
    <source>
        <dbReference type="Proteomes" id="UP000714275"/>
    </source>
</evidence>
<dbReference type="Proteomes" id="UP000714275">
    <property type="component" value="Unassembled WGS sequence"/>
</dbReference>
<keyword evidence="3" id="KW-1185">Reference proteome</keyword>
<feature type="domain" description="Protein kinase" evidence="1">
    <location>
        <begin position="23"/>
        <end position="281"/>
    </location>
</feature>
<proteinExistence type="predicted"/>
<keyword evidence="2" id="KW-0418">Kinase</keyword>
<name>A0A9P7CWY7_9AGAM</name>
<dbReference type="SUPFAM" id="SSF56112">
    <property type="entry name" value="Protein kinase-like (PK-like)"/>
    <property type="match status" value="1"/>
</dbReference>
<dbReference type="OrthoDB" id="2672723at2759"/>
<sequence length="281" mass="30996">MMEPVPEHDDTLSDFTSQISEKLKLAHPCASGSFGDVYRLAIKNSKGTTEVAVKVFKIVPGGAMEKTENAMRRELIVWLRLKHPTMVPLLGTAKVESPFPALVSQWMPFGTLYMYLEPGTITDSAKVKLAKGIADGLIYLHSNKVVHGDLHPANVLIDGSGNPRLTDFGLATVAGDAELQLSKTTVTRDLDPRWRAPEIIGINPEADPVRPNFKSDMYSFGAFSSQIVSGDIPWQEKKKPYLIISELLKGATPARPNHLLDDHWNLIQKCWSSDPADRPQA</sequence>
<gene>
    <name evidence="2" type="ORF">EV702DRAFT_1013451</name>
</gene>